<protein>
    <submittedName>
        <fullName evidence="1">Phage tail protein</fullName>
    </submittedName>
</protein>
<comment type="caution">
    <text evidence="1">The sequence shown here is derived from an EMBL/GenBank/DDBJ whole genome shotgun (WGS) entry which is preliminary data.</text>
</comment>
<organism evidence="1 2">
    <name type="scientific">Pseudomonas vranovensis</name>
    <dbReference type="NCBI Taxonomy" id="321661"/>
    <lineage>
        <taxon>Bacteria</taxon>
        <taxon>Pseudomonadati</taxon>
        <taxon>Pseudomonadota</taxon>
        <taxon>Gammaproteobacteria</taxon>
        <taxon>Pseudomonadales</taxon>
        <taxon>Pseudomonadaceae</taxon>
        <taxon>Pseudomonas</taxon>
    </lineage>
</organism>
<evidence type="ECO:0000313" key="1">
    <source>
        <dbReference type="EMBL" id="ROL74718.1"/>
    </source>
</evidence>
<dbReference type="PIRSF" id="PIRSF011237">
    <property type="entry name" value="UP2"/>
    <property type="match status" value="1"/>
</dbReference>
<accession>A0A423DSK5</accession>
<reference evidence="1 2" key="1">
    <citation type="submission" date="2016-10" db="EMBL/GenBank/DDBJ databases">
        <title>Comparative genome analysis of multiple Pseudomonas spp. focuses on biocontrol and plant growth promoting traits.</title>
        <authorList>
            <person name="Tao X.-Y."/>
            <person name="Taylor C.G."/>
        </authorList>
    </citation>
    <scope>NUCLEOTIDE SEQUENCE [LARGE SCALE GENOMIC DNA]</scope>
    <source>
        <strain evidence="1 2">15D11</strain>
    </source>
</reference>
<dbReference type="Proteomes" id="UP000285286">
    <property type="component" value="Unassembled WGS sequence"/>
</dbReference>
<dbReference type="InterPro" id="IPR014458">
    <property type="entry name" value="Unchr_Phage_P2-GpU-fusion"/>
</dbReference>
<name>A0A423DSK5_9PSED</name>
<proteinExistence type="predicted"/>
<evidence type="ECO:0000313" key="2">
    <source>
        <dbReference type="Proteomes" id="UP000285286"/>
    </source>
</evidence>
<dbReference type="InterPro" id="IPR009734">
    <property type="entry name" value="Myoviridae_GpU"/>
</dbReference>
<dbReference type="Pfam" id="PF06995">
    <property type="entry name" value="Phage_P2_GpU"/>
    <property type="match status" value="1"/>
</dbReference>
<dbReference type="RefSeq" id="WP_045193576.1">
    <property type="nucleotide sequence ID" value="NZ_MOAM01000016.1"/>
</dbReference>
<gene>
    <name evidence="1" type="ORF">BHU25_10920</name>
</gene>
<sequence>MTYMDQLQSGLGALVAAGEAGRRSADGMLAPVKEAAAEFVGAAAELEALPFVGPAIGAKLQRSLRAINKAQATVDQALAKYDRAVAVVAQVRDGVATVKTQIGRVSAAINRVAGKISPSLANILPTSSFAPEATPAAEAVKPFPHLLIVQPLKPESPAYYFNLDTAAFDELRRQTSFRWAGQERLTRSTAQQAVGLGDEKISIKGAIFPGFKGGLGQLQALRSIGRQLQPLTLTSGYGEVLGTWCLTGVDEDQSNLLAGGIPRKQGFSLEFVSYGDDLQNR</sequence>
<dbReference type="AlphaFoldDB" id="A0A423DSK5"/>
<dbReference type="EMBL" id="MOAM01000016">
    <property type="protein sequence ID" value="ROL74718.1"/>
    <property type="molecule type" value="Genomic_DNA"/>
</dbReference>
<keyword evidence="2" id="KW-1185">Reference proteome</keyword>